<dbReference type="Pfam" id="PF00206">
    <property type="entry name" value="Lyase_1"/>
    <property type="match status" value="1"/>
</dbReference>
<comment type="similarity">
    <text evidence="1">Belongs to the class-II fumarase/aspartase family.</text>
</comment>
<evidence type="ECO:0000256" key="2">
    <source>
        <dbReference type="SAM" id="MobiDB-lite"/>
    </source>
</evidence>
<dbReference type="EMBL" id="FCOB02000010">
    <property type="protein sequence ID" value="SAK62517.1"/>
    <property type="molecule type" value="Genomic_DNA"/>
</dbReference>
<dbReference type="AlphaFoldDB" id="A0A158AZS0"/>
<dbReference type="InterPro" id="IPR000362">
    <property type="entry name" value="Fumarate_lyase_fam"/>
</dbReference>
<dbReference type="Gene3D" id="1.10.40.30">
    <property type="entry name" value="Fumarase/aspartase (C-terminal domain)"/>
    <property type="match status" value="1"/>
</dbReference>
<dbReference type="InterPro" id="IPR024083">
    <property type="entry name" value="Fumarase/histidase_N"/>
</dbReference>
<dbReference type="Proteomes" id="UP000054978">
    <property type="component" value="Unassembled WGS sequence"/>
</dbReference>
<organism evidence="4 5">
    <name type="scientific">Caballeronia ptereochthonis</name>
    <dbReference type="NCBI Taxonomy" id="1777144"/>
    <lineage>
        <taxon>Bacteria</taxon>
        <taxon>Pseudomonadati</taxon>
        <taxon>Pseudomonadota</taxon>
        <taxon>Betaproteobacteria</taxon>
        <taxon>Burkholderiales</taxon>
        <taxon>Burkholderiaceae</taxon>
        <taxon>Caballeronia</taxon>
    </lineage>
</organism>
<protein>
    <submittedName>
        <fullName evidence="4">3-carboxy-cis,cis-muconate cycloisomerase</fullName>
    </submittedName>
</protein>
<dbReference type="PRINTS" id="PR00145">
    <property type="entry name" value="ARGSUCLYASE"/>
</dbReference>
<dbReference type="GO" id="GO:0016829">
    <property type="term" value="F:lyase activity"/>
    <property type="evidence" value="ECO:0007669"/>
    <property type="project" value="UniProtKB-ARBA"/>
</dbReference>
<evidence type="ECO:0000313" key="5">
    <source>
        <dbReference type="Proteomes" id="UP000054978"/>
    </source>
</evidence>
<dbReference type="PRINTS" id="PR00149">
    <property type="entry name" value="FUMRATELYASE"/>
</dbReference>
<feature type="domain" description="Adenylosuccinate lyase C-terminal" evidence="3">
    <location>
        <begin position="361"/>
        <end position="440"/>
    </location>
</feature>
<gene>
    <name evidence="4" type="ORF">AWB83_02506</name>
</gene>
<accession>A0A158AZS0</accession>
<dbReference type="Pfam" id="PF10397">
    <property type="entry name" value="ADSL_C"/>
    <property type="match status" value="1"/>
</dbReference>
<proteinExistence type="inferred from homology"/>
<dbReference type="PANTHER" id="PTHR43172">
    <property type="entry name" value="ADENYLOSUCCINATE LYASE"/>
    <property type="match status" value="1"/>
</dbReference>
<keyword evidence="5" id="KW-1185">Reference proteome</keyword>
<dbReference type="Gene3D" id="1.20.200.10">
    <property type="entry name" value="Fumarase/aspartase (Central domain)"/>
    <property type="match status" value="1"/>
</dbReference>
<dbReference type="SUPFAM" id="SSF48557">
    <property type="entry name" value="L-aspartase-like"/>
    <property type="match status" value="1"/>
</dbReference>
<dbReference type="STRING" id="1777144.AWB83_02506"/>
<dbReference type="GO" id="GO:0016853">
    <property type="term" value="F:isomerase activity"/>
    <property type="evidence" value="ECO:0007669"/>
    <property type="project" value="UniProtKB-KW"/>
</dbReference>
<evidence type="ECO:0000259" key="3">
    <source>
        <dbReference type="SMART" id="SM00998"/>
    </source>
</evidence>
<comment type="caution">
    <text evidence="4">The sequence shown here is derived from an EMBL/GenBank/DDBJ whole genome shotgun (WGS) entry which is preliminary data.</text>
</comment>
<dbReference type="SMART" id="SM00998">
    <property type="entry name" value="ADSL_C"/>
    <property type="match status" value="1"/>
</dbReference>
<name>A0A158AZS0_9BURK</name>
<dbReference type="InterPro" id="IPR019468">
    <property type="entry name" value="AdenyloSucc_lyase_C"/>
</dbReference>
<dbReference type="InterPro" id="IPR008948">
    <property type="entry name" value="L-Aspartase-like"/>
</dbReference>
<dbReference type="OrthoDB" id="9768878at2"/>
<evidence type="ECO:0000313" key="4">
    <source>
        <dbReference type="EMBL" id="SAK62517.1"/>
    </source>
</evidence>
<sequence length="445" mass="48884">MSVFTSKVVRNLFGTDAMRTIFSDDTRIANYLKVEIALAKVEAQLGVIPEAAYRDIAAKAPSFDIDWERFRIDVEAVGYPVMPFVEQLAEHCGAAGEYLHWGSTTRDITDTSFIMQVRDALAVIETDLHTVRRTLREMTARHRSTLMIARTHGKHALPSTFGFRCAVWYSEVERQCKRIAALRADTLAGQFGGAIGTFAAVGPRGIDVQRALMNELGLQAPEIAWFASRDRVAQVVFGIASIAQSMASIAKTLAIMTRDEVGEASEGGGESRGTSSAMPHKHNTVVPELVIVHGKMAAQQIPVVMESMVQDFERDWQGHFETIAVPQIFQHAHAAVTQMNVVLSGLVLHTERMRANLAVTNGQVMAESVMMALAPKIGRKNAHHMISRLCSTALKEGRALGDVLRADAETMQHLDERELSHALDPRNYIGLAEQAVDNVLAAHAH</sequence>
<reference evidence="4" key="1">
    <citation type="submission" date="2016-01" db="EMBL/GenBank/DDBJ databases">
        <authorList>
            <person name="Peeters C."/>
        </authorList>
    </citation>
    <scope>NUCLEOTIDE SEQUENCE [LARGE SCALE GENOMIC DNA]</scope>
    <source>
        <strain evidence="4">LMG 29326</strain>
    </source>
</reference>
<dbReference type="PANTHER" id="PTHR43172:SF2">
    <property type="entry name" value="ADENYLOSUCCINATE LYASE C-TERMINAL DOMAIN-CONTAINING PROTEIN"/>
    <property type="match status" value="1"/>
</dbReference>
<dbReference type="InterPro" id="IPR022761">
    <property type="entry name" value="Fumarate_lyase_N"/>
</dbReference>
<dbReference type="Gene3D" id="1.10.275.10">
    <property type="entry name" value="Fumarase/aspartase (N-terminal domain)"/>
    <property type="match status" value="1"/>
</dbReference>
<dbReference type="CDD" id="cd01597">
    <property type="entry name" value="pCLME"/>
    <property type="match status" value="1"/>
</dbReference>
<feature type="region of interest" description="Disordered" evidence="2">
    <location>
        <begin position="261"/>
        <end position="280"/>
    </location>
</feature>
<dbReference type="RefSeq" id="WP_087045737.1">
    <property type="nucleotide sequence ID" value="NZ_FCOB02000010.1"/>
</dbReference>
<evidence type="ECO:0000256" key="1">
    <source>
        <dbReference type="ARBA" id="ARBA00034772"/>
    </source>
</evidence>